<dbReference type="Pfam" id="PF02373">
    <property type="entry name" value="JmjC"/>
    <property type="match status" value="1"/>
</dbReference>
<evidence type="ECO:0000256" key="3">
    <source>
        <dbReference type="ARBA" id="ARBA00082904"/>
    </source>
</evidence>
<evidence type="ECO:0000313" key="5">
    <source>
        <dbReference type="Proteomes" id="UP000887574"/>
    </source>
</evidence>
<accession>A0A915EKE9</accession>
<dbReference type="InterPro" id="IPR003347">
    <property type="entry name" value="JmjC_dom"/>
</dbReference>
<dbReference type="SUPFAM" id="SSF51197">
    <property type="entry name" value="Clavaminate synthase-like"/>
    <property type="match status" value="1"/>
</dbReference>
<protein>
    <recommendedName>
        <fullName evidence="3">Jumonji domain-containing protein 4</fullName>
    </recommendedName>
</protein>
<sequence length="110" mass="12859">MLRPGMETYFQEGSNFIEDIRSRRELWKAAGVMEFVQEPGQIIFVPSGWYHQVHNLEDSISINHNVINAYNIDILVNLMKERLADVKEELQDVEQLGVYTAQEFQKQCQV</sequence>
<dbReference type="GO" id="GO:0043565">
    <property type="term" value="F:sequence-specific DNA binding"/>
    <property type="evidence" value="ECO:0007669"/>
    <property type="project" value="TreeGrafter"/>
</dbReference>
<name>A0A915EKE9_9BILA</name>
<organism evidence="5 6">
    <name type="scientific">Ditylenchus dipsaci</name>
    <dbReference type="NCBI Taxonomy" id="166011"/>
    <lineage>
        <taxon>Eukaryota</taxon>
        <taxon>Metazoa</taxon>
        <taxon>Ecdysozoa</taxon>
        <taxon>Nematoda</taxon>
        <taxon>Chromadorea</taxon>
        <taxon>Rhabditida</taxon>
        <taxon>Tylenchina</taxon>
        <taxon>Tylenchomorpha</taxon>
        <taxon>Sphaerularioidea</taxon>
        <taxon>Anguinidae</taxon>
        <taxon>Anguininae</taxon>
        <taxon>Ditylenchus</taxon>
    </lineage>
</organism>
<dbReference type="WBParaSite" id="jg6838">
    <property type="protein sequence ID" value="jg6838"/>
    <property type="gene ID" value="jg6838"/>
</dbReference>
<dbReference type="PANTHER" id="PTHR12480">
    <property type="entry name" value="ARGININE DEMETHYLASE AND LYSYL-HYDROXYLASE JMJD"/>
    <property type="match status" value="1"/>
</dbReference>
<dbReference type="GO" id="GO:0005634">
    <property type="term" value="C:nucleus"/>
    <property type="evidence" value="ECO:0007669"/>
    <property type="project" value="TreeGrafter"/>
</dbReference>
<reference evidence="6" key="1">
    <citation type="submission" date="2022-11" db="UniProtKB">
        <authorList>
            <consortium name="WormBaseParasite"/>
        </authorList>
    </citation>
    <scope>IDENTIFICATION</scope>
</reference>
<proteinExistence type="inferred from homology"/>
<comment type="similarity">
    <text evidence="1">Belongs to the JMJD6 family.</text>
</comment>
<evidence type="ECO:0000313" key="6">
    <source>
        <dbReference type="WBParaSite" id="jg6838"/>
    </source>
</evidence>
<dbReference type="PROSITE" id="PS51184">
    <property type="entry name" value="JMJC"/>
    <property type="match status" value="1"/>
</dbReference>
<evidence type="ECO:0000256" key="1">
    <source>
        <dbReference type="ARBA" id="ARBA00038068"/>
    </source>
</evidence>
<evidence type="ECO:0000256" key="2">
    <source>
        <dbReference type="ARBA" id="ARBA00047762"/>
    </source>
</evidence>
<dbReference type="PANTHER" id="PTHR12480:SF6">
    <property type="entry name" value="2-OXOGLUTARATE AND IRON-DEPENDENT OXYGENASE JMJD4"/>
    <property type="match status" value="1"/>
</dbReference>
<dbReference type="Gene3D" id="2.60.120.650">
    <property type="entry name" value="Cupin"/>
    <property type="match status" value="1"/>
</dbReference>
<dbReference type="InterPro" id="IPR050910">
    <property type="entry name" value="JMJD6_ArgDemeth/LysHydrox"/>
</dbReference>
<dbReference type="AlphaFoldDB" id="A0A915EKE9"/>
<evidence type="ECO:0000259" key="4">
    <source>
        <dbReference type="PROSITE" id="PS51184"/>
    </source>
</evidence>
<comment type="catalytic activity">
    <reaction evidence="2">
        <text>L-lysyl-[protein] + 2-oxoglutarate + O2 = 4-hydroxy-L-lysyl-[protein] + succinate + CO2</text>
        <dbReference type="Rhea" id="RHEA:57156"/>
        <dbReference type="Rhea" id="RHEA-COMP:9752"/>
        <dbReference type="Rhea" id="RHEA-COMP:15084"/>
        <dbReference type="ChEBI" id="CHEBI:15379"/>
        <dbReference type="ChEBI" id="CHEBI:16526"/>
        <dbReference type="ChEBI" id="CHEBI:16810"/>
        <dbReference type="ChEBI" id="CHEBI:29969"/>
        <dbReference type="ChEBI" id="CHEBI:30031"/>
        <dbReference type="ChEBI" id="CHEBI:141495"/>
    </reaction>
</comment>
<keyword evidence="5" id="KW-1185">Reference proteome</keyword>
<dbReference type="GO" id="GO:0005737">
    <property type="term" value="C:cytoplasm"/>
    <property type="evidence" value="ECO:0007669"/>
    <property type="project" value="TreeGrafter"/>
</dbReference>
<dbReference type="GO" id="GO:0016706">
    <property type="term" value="F:2-oxoglutarate-dependent dioxygenase activity"/>
    <property type="evidence" value="ECO:0007669"/>
    <property type="project" value="TreeGrafter"/>
</dbReference>
<dbReference type="GO" id="GO:0045905">
    <property type="term" value="P:positive regulation of translational termination"/>
    <property type="evidence" value="ECO:0007669"/>
    <property type="project" value="TreeGrafter"/>
</dbReference>
<dbReference type="Proteomes" id="UP000887574">
    <property type="component" value="Unplaced"/>
</dbReference>
<feature type="domain" description="JmjC" evidence="4">
    <location>
        <begin position="1"/>
        <end position="83"/>
    </location>
</feature>